<dbReference type="InterPro" id="IPR004155">
    <property type="entry name" value="PBS_lyase_HEAT"/>
</dbReference>
<evidence type="ECO:0000259" key="11">
    <source>
        <dbReference type="PROSITE" id="PS50837"/>
    </source>
</evidence>
<comment type="subcellular location">
    <subcellularLocation>
        <location evidence="1">Membrane</location>
        <topology evidence="1">Single-pass membrane protein</topology>
    </subcellularLocation>
</comment>
<dbReference type="PROSITE" id="PS50837">
    <property type="entry name" value="NACHT"/>
    <property type="match status" value="1"/>
</dbReference>
<dbReference type="Gene3D" id="3.40.50.300">
    <property type="entry name" value="P-loop containing nucleotide triphosphate hydrolases"/>
    <property type="match status" value="1"/>
</dbReference>
<comment type="similarity">
    <text evidence="2">Belongs to the putative lipase ROG1 family.</text>
</comment>
<dbReference type="Pfam" id="PF13646">
    <property type="entry name" value="HEAT_2"/>
    <property type="match status" value="3"/>
</dbReference>
<feature type="transmembrane region" description="Helical" evidence="10">
    <location>
        <begin position="223"/>
        <end position="244"/>
    </location>
</feature>
<evidence type="ECO:0000256" key="4">
    <source>
        <dbReference type="ARBA" id="ARBA00023209"/>
    </source>
</evidence>
<dbReference type="InterPro" id="IPR011989">
    <property type="entry name" value="ARM-like"/>
</dbReference>
<proteinExistence type="inferred from homology"/>
<evidence type="ECO:0000256" key="10">
    <source>
        <dbReference type="SAM" id="Phobius"/>
    </source>
</evidence>
<evidence type="ECO:0000256" key="6">
    <source>
        <dbReference type="ARBA" id="ARBA00038024"/>
    </source>
</evidence>
<dbReference type="Proteomes" id="UP000746612">
    <property type="component" value="Unassembled WGS sequence"/>
</dbReference>
<dbReference type="InterPro" id="IPR029058">
    <property type="entry name" value="AB_hydrolase_fold"/>
</dbReference>
<evidence type="ECO:0000313" key="13">
    <source>
        <dbReference type="Proteomes" id="UP000746612"/>
    </source>
</evidence>
<dbReference type="Gene3D" id="3.40.50.1820">
    <property type="entry name" value="alpha/beta hydrolase"/>
    <property type="match status" value="1"/>
</dbReference>
<dbReference type="InterPro" id="IPR046536">
    <property type="entry name" value="DUF6601"/>
</dbReference>
<feature type="non-terminal residue" evidence="12">
    <location>
        <position position="1500"/>
    </location>
</feature>
<evidence type="ECO:0000256" key="8">
    <source>
        <dbReference type="ARBA" id="ARBA00041701"/>
    </source>
</evidence>
<sequence>MSKDDLSSLFPASRRTKEDDLVAPEIFHSFSLANVENDRTLLTTILDWVDKEIDLCRLANIHNFLWIAGRPMPPRPIHQQRLLNREIFITERLDLHLVWTTDRIFLKPLPLPVFNGEQCSCRGRRERALGFLFSYVALMAHESDFHIAKEAHLIPEEVQWSAWRKAVREILGISPIYPAIDPRFHYGELRLSRLNKIYFYWKTPLSGYASRWNQYGSFFHDNFALLASSTVYIAVVLTAMQVGLATEALQNNTAFQSASYGFTIFSIVGPLAATGLVMITFCYLFIAHTSRPLVMARNWKLLVKPQRGNEAVDRLNDEDLRRCRVCSTGQIRKAFGFETSRVSCINDGTVITPGTSLRMTILKKVHVRRSLNASPANSSPSIGSQVHRVLIHFGWKCFSLMQEVIVGHAQLVFERPSVTRGAFFAAGVVAVFVTVYPLAAKVQRRNETSRPDGITIVHDPPSPKFEIVAVHGLGAHPVHTWEGKPSTGSLSKLHLLRDLLREDFPTARISSFAYNSDWLVDAPEKTAQQIGRRLLEKLSQHRGDSQRLPIIFIGHSFGGIVIKEALCAADTSSNILEDTCGIIFLGTPHQGSSLSTPAALLSQLTGFLGSNNTLLLNLRRNHSQLSDLEDRFRPLVQVKPVISFYETKPAYLLGLSIGCIVDRESARGSSIEPVGIDTDHAGLNKFDSPKHPGYQALKDAVKKLRVKSLLEQADDHIREKHYTSERLKIERLSGDPLLMDQCYINLSIVDHIKTNAKARNQSEDSNSTSQLSPFSLFARQKVEMPIAEIQVRLADVFNERKEPDGNILLPRRVLVRGRAGVGKTTLCKKMVHDFIRNKMWHETFDRVLWVPLRNLKQRAGLGYDFRTLFDHEFFRFSGEHKKSDGTRFARELYKTLTLGRTLFILDGWDEVAGTSKDDDMFAFLYELLSQPNVIITSRPSATLPHGIDVDLELETIGFSPAQVDEYIEKTHGENVDELKAFLRSHELVRCLVRIPVQLDAFCYCWGDIGSDREKKPETMTTLYQAIQTSLCKKDAARLEKIKAESLTTASQSFIEKYVKDELRFLEHLAFAGLAADKIEFNLSDRNRVNEDSSLLLDLDKSLPCLSFLRTSDPSAKSAHQLYHFIHLTFQEYFAARYFVRHWTEKREKREMQYTLFEKKSTRVVHPIDFLQKHKYDAGYDIMWRFVAGLLDDADEYQSARFFEEIEKEPADLLGPTHQRLVMHCLSEATSLPDEIRGSRERRLAEWVLFEIDYTGSSTLDKDSDVRYYAAEAIGNQSILSDTTVATLMELLKDEDSDIRSSAARAIGNQSTLSDTIVAALIELIKDKDSDIRYYAARAIGNQSILSDTTVAALMELIKDKDSDIRSSAARAIGKQSILLDTTVAALVELLKDEDSSVRSSAARAIGNQSILSDTIVAALVELFKDKDSDIRYYAARAIGNQSTLSDTTVAALIELIKDKDNSIRYHAAEAIGNQSTLSDTIVAALIELIKDKDSDIRYYA</sequence>
<dbReference type="SUPFAM" id="SSF48371">
    <property type="entry name" value="ARM repeat"/>
    <property type="match status" value="1"/>
</dbReference>
<evidence type="ECO:0000256" key="5">
    <source>
        <dbReference type="ARBA" id="ARBA00023264"/>
    </source>
</evidence>
<dbReference type="Pfam" id="PF05057">
    <property type="entry name" value="DUF676"/>
    <property type="match status" value="1"/>
</dbReference>
<dbReference type="EMBL" id="CAJPIJ010000122">
    <property type="protein sequence ID" value="CAG1981577.1"/>
    <property type="molecule type" value="Genomic_DNA"/>
</dbReference>
<reference evidence="12" key="1">
    <citation type="submission" date="2021-03" db="EMBL/GenBank/DDBJ databases">
        <authorList>
            <person name="Alouane T."/>
            <person name="Langin T."/>
            <person name="Bonhomme L."/>
        </authorList>
    </citation>
    <scope>NUCLEOTIDE SEQUENCE</scope>
    <source>
        <strain evidence="12">MDC_Fg202</strain>
    </source>
</reference>
<evidence type="ECO:0000256" key="2">
    <source>
        <dbReference type="ARBA" id="ARBA00007920"/>
    </source>
</evidence>
<protein>
    <recommendedName>
        <fullName evidence="7">Protein SERAC1</fullName>
    </recommendedName>
    <alternativeName>
        <fullName evidence="8">Serine active site-containing protein 1</fullName>
    </alternativeName>
</protein>
<dbReference type="SMART" id="SM00567">
    <property type="entry name" value="EZ_HEAT"/>
    <property type="match status" value="7"/>
</dbReference>
<evidence type="ECO:0000313" key="12">
    <source>
        <dbReference type="EMBL" id="CAG1981577.1"/>
    </source>
</evidence>
<dbReference type="SUPFAM" id="SSF52540">
    <property type="entry name" value="P-loop containing nucleoside triphosphate hydrolases"/>
    <property type="match status" value="1"/>
</dbReference>
<dbReference type="GO" id="GO:0008654">
    <property type="term" value="P:phospholipid biosynthetic process"/>
    <property type="evidence" value="ECO:0007669"/>
    <property type="project" value="UniProtKB-KW"/>
</dbReference>
<comment type="caution">
    <text evidence="12">The sequence shown here is derived from an EMBL/GenBank/DDBJ whole genome shotgun (WGS) entry which is preliminary data.</text>
</comment>
<name>A0A9N8RBN2_GIBZA</name>
<dbReference type="InterPro" id="IPR055496">
    <property type="entry name" value="DUF7068"/>
</dbReference>
<evidence type="ECO:0000256" key="1">
    <source>
        <dbReference type="ARBA" id="ARBA00004167"/>
    </source>
</evidence>
<feature type="transmembrane region" description="Helical" evidence="10">
    <location>
        <begin position="264"/>
        <end position="287"/>
    </location>
</feature>
<dbReference type="PROSITE" id="PS50077">
    <property type="entry name" value="HEAT_REPEAT"/>
    <property type="match status" value="1"/>
</dbReference>
<dbReference type="InterPro" id="IPR021133">
    <property type="entry name" value="HEAT_type_2"/>
</dbReference>
<evidence type="ECO:0000256" key="9">
    <source>
        <dbReference type="PROSITE-ProRule" id="PRU00103"/>
    </source>
</evidence>
<dbReference type="InterPro" id="IPR027417">
    <property type="entry name" value="P-loop_NTPase"/>
</dbReference>
<dbReference type="PANTHER" id="PTHR48182">
    <property type="entry name" value="PROTEIN SERAC1"/>
    <property type="match status" value="1"/>
</dbReference>
<dbReference type="PANTHER" id="PTHR48182:SF3">
    <property type="entry name" value="DUF676 DOMAIN-CONTAINING PROTEIN"/>
    <property type="match status" value="1"/>
</dbReference>
<keyword evidence="3" id="KW-0444">Lipid biosynthesis</keyword>
<evidence type="ECO:0000256" key="3">
    <source>
        <dbReference type="ARBA" id="ARBA00022516"/>
    </source>
</evidence>
<dbReference type="InterPro" id="IPR007751">
    <property type="entry name" value="DUF676_lipase-like"/>
</dbReference>
<feature type="repeat" description="HEAT" evidence="9">
    <location>
        <begin position="1481"/>
        <end position="1500"/>
    </location>
</feature>
<dbReference type="SUPFAM" id="SSF53474">
    <property type="entry name" value="alpha/beta-Hydrolases"/>
    <property type="match status" value="1"/>
</dbReference>
<feature type="transmembrane region" description="Helical" evidence="10">
    <location>
        <begin position="421"/>
        <end position="439"/>
    </location>
</feature>
<comment type="similarity">
    <text evidence="6">Belongs to the SERAC1 family.</text>
</comment>
<keyword evidence="5" id="KW-1208">Phospholipid metabolism</keyword>
<keyword evidence="10" id="KW-1133">Transmembrane helix</keyword>
<dbReference type="Pfam" id="PF20246">
    <property type="entry name" value="DUF6601"/>
    <property type="match status" value="1"/>
</dbReference>
<evidence type="ECO:0000256" key="7">
    <source>
        <dbReference type="ARBA" id="ARBA00040991"/>
    </source>
</evidence>
<keyword evidence="4" id="KW-0594">Phospholipid biosynthesis</keyword>
<dbReference type="Pfam" id="PF05729">
    <property type="entry name" value="NACHT"/>
    <property type="match status" value="1"/>
</dbReference>
<dbReference type="InterPro" id="IPR052374">
    <property type="entry name" value="SERAC1"/>
</dbReference>
<dbReference type="InterPro" id="IPR016024">
    <property type="entry name" value="ARM-type_fold"/>
</dbReference>
<dbReference type="GO" id="GO:0016020">
    <property type="term" value="C:membrane"/>
    <property type="evidence" value="ECO:0007669"/>
    <property type="project" value="UniProtKB-SubCell"/>
</dbReference>
<keyword evidence="10" id="KW-0812">Transmembrane</keyword>
<feature type="domain" description="NACHT" evidence="11">
    <location>
        <begin position="811"/>
        <end position="943"/>
    </location>
</feature>
<keyword evidence="4" id="KW-0443">Lipid metabolism</keyword>
<organism evidence="12 13">
    <name type="scientific">Gibberella zeae</name>
    <name type="common">Wheat head blight fungus</name>
    <name type="synonym">Fusarium graminearum</name>
    <dbReference type="NCBI Taxonomy" id="5518"/>
    <lineage>
        <taxon>Eukaryota</taxon>
        <taxon>Fungi</taxon>
        <taxon>Dikarya</taxon>
        <taxon>Ascomycota</taxon>
        <taxon>Pezizomycotina</taxon>
        <taxon>Sordariomycetes</taxon>
        <taxon>Hypocreomycetidae</taxon>
        <taxon>Hypocreales</taxon>
        <taxon>Nectriaceae</taxon>
        <taxon>Fusarium</taxon>
    </lineage>
</organism>
<gene>
    <name evidence="12" type="ORF">MDCFG202_LOCUS214346</name>
</gene>
<dbReference type="Gene3D" id="1.25.10.10">
    <property type="entry name" value="Leucine-rich Repeat Variant"/>
    <property type="match status" value="2"/>
</dbReference>
<keyword evidence="10" id="KW-0472">Membrane</keyword>
<dbReference type="InterPro" id="IPR007111">
    <property type="entry name" value="NACHT_NTPase"/>
</dbReference>
<dbReference type="Pfam" id="PF23238">
    <property type="entry name" value="DUF7068"/>
    <property type="match status" value="1"/>
</dbReference>
<accession>A0A9N8RBN2</accession>